<feature type="transmembrane region" description="Helical" evidence="4">
    <location>
        <begin position="267"/>
        <end position="285"/>
    </location>
</feature>
<dbReference type="InterPro" id="IPR003661">
    <property type="entry name" value="HisK_dim/P_dom"/>
</dbReference>
<dbReference type="AlphaFoldDB" id="A0A1M6JMV9"/>
<dbReference type="GO" id="GO:0000155">
    <property type="term" value="F:phosphorelay sensor kinase activity"/>
    <property type="evidence" value="ECO:0007669"/>
    <property type="project" value="InterPro"/>
</dbReference>
<organism evidence="7 8">
    <name type="scientific">Reichenbachiella agariperforans</name>
    <dbReference type="NCBI Taxonomy" id="156994"/>
    <lineage>
        <taxon>Bacteria</taxon>
        <taxon>Pseudomonadati</taxon>
        <taxon>Bacteroidota</taxon>
        <taxon>Cytophagia</taxon>
        <taxon>Cytophagales</taxon>
        <taxon>Reichenbachiellaceae</taxon>
        <taxon>Reichenbachiella</taxon>
    </lineage>
</organism>
<dbReference type="Gene3D" id="2.60.40.2380">
    <property type="match status" value="1"/>
</dbReference>
<keyword evidence="4" id="KW-0812">Transmembrane</keyword>
<name>A0A1M6JMV9_REIAG</name>
<feature type="transmembrane region" description="Helical" evidence="4">
    <location>
        <begin position="204"/>
        <end position="227"/>
    </location>
</feature>
<gene>
    <name evidence="7" type="ORF">SAMN04488028_101249</name>
</gene>
<feature type="domain" description="7TM-DISM receptor extracellular" evidence="5">
    <location>
        <begin position="177"/>
        <end position="380"/>
    </location>
</feature>
<feature type="domain" description="7TM-DISM receptor extracellular" evidence="6">
    <location>
        <begin position="31"/>
        <end position="137"/>
    </location>
</feature>
<evidence type="ECO:0000313" key="8">
    <source>
        <dbReference type="Proteomes" id="UP000184474"/>
    </source>
</evidence>
<feature type="region of interest" description="Disordered" evidence="3">
    <location>
        <begin position="484"/>
        <end position="503"/>
    </location>
</feature>
<dbReference type="STRING" id="156994.SAMN04488028_101249"/>
<feature type="transmembrane region" description="Helical" evidence="4">
    <location>
        <begin position="177"/>
        <end position="197"/>
    </location>
</feature>
<keyword evidence="4" id="KW-1133">Transmembrane helix</keyword>
<dbReference type="EC" id="2.7.13.3" evidence="2"/>
<reference evidence="8" key="1">
    <citation type="submission" date="2016-11" db="EMBL/GenBank/DDBJ databases">
        <authorList>
            <person name="Varghese N."/>
            <person name="Submissions S."/>
        </authorList>
    </citation>
    <scope>NUCLEOTIDE SEQUENCE [LARGE SCALE GENOMIC DNA]</scope>
    <source>
        <strain evidence="8">DSM 26134</strain>
    </source>
</reference>
<accession>A0A1M6JMV9</accession>
<keyword evidence="4" id="KW-0472">Membrane</keyword>
<dbReference type="InterPro" id="IPR011623">
    <property type="entry name" value="7TMR_DISM_rcpt_extracell_dom1"/>
</dbReference>
<comment type="catalytic activity">
    <reaction evidence="1">
        <text>ATP + protein L-histidine = ADP + protein N-phospho-L-histidine.</text>
        <dbReference type="EC" id="2.7.13.3"/>
    </reaction>
</comment>
<dbReference type="InterPro" id="IPR011622">
    <property type="entry name" value="7TMR_DISM_rcpt_extracell_dom2"/>
</dbReference>
<evidence type="ECO:0000256" key="2">
    <source>
        <dbReference type="ARBA" id="ARBA00012438"/>
    </source>
</evidence>
<dbReference type="CDD" id="cd00082">
    <property type="entry name" value="HisKA"/>
    <property type="match status" value="1"/>
</dbReference>
<evidence type="ECO:0000256" key="4">
    <source>
        <dbReference type="SAM" id="Phobius"/>
    </source>
</evidence>
<evidence type="ECO:0000259" key="5">
    <source>
        <dbReference type="Pfam" id="PF07695"/>
    </source>
</evidence>
<feature type="transmembrane region" description="Helical" evidence="4">
    <location>
        <begin position="361"/>
        <end position="378"/>
    </location>
</feature>
<keyword evidence="8" id="KW-1185">Reference proteome</keyword>
<dbReference type="Pfam" id="PF07696">
    <property type="entry name" value="7TMR-DISMED2"/>
    <property type="match status" value="1"/>
</dbReference>
<evidence type="ECO:0000313" key="7">
    <source>
        <dbReference type="EMBL" id="SHJ47944.1"/>
    </source>
</evidence>
<feature type="transmembrane region" description="Helical" evidence="4">
    <location>
        <begin position="291"/>
        <end position="319"/>
    </location>
</feature>
<dbReference type="Pfam" id="PF07695">
    <property type="entry name" value="7TMR-DISM_7TM"/>
    <property type="match status" value="1"/>
</dbReference>
<evidence type="ECO:0000256" key="3">
    <source>
        <dbReference type="SAM" id="MobiDB-lite"/>
    </source>
</evidence>
<evidence type="ECO:0000256" key="1">
    <source>
        <dbReference type="ARBA" id="ARBA00000085"/>
    </source>
</evidence>
<protein>
    <recommendedName>
        <fullName evidence="2">histidine kinase</fullName>
        <ecNumber evidence="2">2.7.13.3</ecNumber>
    </recommendedName>
</protein>
<dbReference type="Proteomes" id="UP000184474">
    <property type="component" value="Unassembled WGS sequence"/>
</dbReference>
<dbReference type="EMBL" id="FRAA01000001">
    <property type="protein sequence ID" value="SHJ47944.1"/>
    <property type="molecule type" value="Genomic_DNA"/>
</dbReference>
<feature type="transmembrane region" description="Helical" evidence="4">
    <location>
        <begin position="331"/>
        <end position="355"/>
    </location>
</feature>
<sequence length="503" mass="58183">MLCLGIGLTAQDTFAHDATGKDTLGRITPTYLLVDTAADLPIDTVVKMFAEGKFQPVNREIINLPIKDSVVWLAFRRPLTDQARQYLSPGSESTIWRATLYTLDTVGQYQPYFHFDHLRSDTRPDGLPFRTVAIPLPDKLNDDLLLLRLAARRHRNYILKTGDLSTMSHYQLHKDTIPLIFIGFMLCIFIYNVFLFLSTRDIVFLPYLLYLLFVTYAVPFHNGYVLFSEEWMWQGNPFYTVWTGIGYLTGAIFAILYLDLKNTAPRFRVWIILLTFILVVIVPLLDVSRWFHVGIMAKIVSTTSLVFNLSLWFSGLYVWIKGRIEHAHYYVLGWLFAIAGMVLFILSTNGIIPYTDFVEQSFFYGFAIEAVLFAFALGDRMNVLKKEKRALEVEYLDYTKEQNWLLAQQSFMNSHLLRAPLSRILGLLNLLKFTHSKEESDLYIEHIERSTVEMDGIAKKMSVMLEKEGYMNQYETEFNEVRKSIYEGNEEEQGDGSQQHNES</sequence>
<feature type="transmembrane region" description="Helical" evidence="4">
    <location>
        <begin position="239"/>
        <end position="260"/>
    </location>
</feature>
<proteinExistence type="predicted"/>
<evidence type="ECO:0000259" key="6">
    <source>
        <dbReference type="Pfam" id="PF07696"/>
    </source>
</evidence>